<reference evidence="2" key="1">
    <citation type="journal article" date="2020" name="Stud. Mycol.">
        <title>101 Dothideomycetes genomes: a test case for predicting lifestyles and emergence of pathogens.</title>
        <authorList>
            <person name="Haridas S."/>
            <person name="Albert R."/>
            <person name="Binder M."/>
            <person name="Bloem J."/>
            <person name="Labutti K."/>
            <person name="Salamov A."/>
            <person name="Andreopoulos B."/>
            <person name="Baker S."/>
            <person name="Barry K."/>
            <person name="Bills G."/>
            <person name="Bluhm B."/>
            <person name="Cannon C."/>
            <person name="Castanera R."/>
            <person name="Culley D."/>
            <person name="Daum C."/>
            <person name="Ezra D."/>
            <person name="Gonzalez J."/>
            <person name="Henrissat B."/>
            <person name="Kuo A."/>
            <person name="Liang C."/>
            <person name="Lipzen A."/>
            <person name="Lutzoni F."/>
            <person name="Magnuson J."/>
            <person name="Mondo S."/>
            <person name="Nolan M."/>
            <person name="Ohm R."/>
            <person name="Pangilinan J."/>
            <person name="Park H.-J."/>
            <person name="Ramirez L."/>
            <person name="Alfaro M."/>
            <person name="Sun H."/>
            <person name="Tritt A."/>
            <person name="Yoshinaga Y."/>
            <person name="Zwiers L.-H."/>
            <person name="Turgeon B."/>
            <person name="Goodwin S."/>
            <person name="Spatafora J."/>
            <person name="Crous P."/>
            <person name="Grigoriev I."/>
        </authorList>
    </citation>
    <scope>NUCLEOTIDE SEQUENCE</scope>
    <source>
        <strain evidence="2">CBS 113979</strain>
    </source>
</reference>
<sequence>MESDTRACRGFGRGYNGRICSEAGMSAPSVLSSLLVARPRGPATARNPDWSSGLAEPEKHPNPRPPAVIPARLFSKLLRRCRWRVCFVDTLLAHGLCPAQRRRMTGGCGCGRVPQLRGYSNDNSTSSIFIVPSLHEPCSHPHCVGHAGRVPCIGLSSRKKPTSCPGPSR</sequence>
<organism evidence="2 3">
    <name type="scientific">Aulographum hederae CBS 113979</name>
    <dbReference type="NCBI Taxonomy" id="1176131"/>
    <lineage>
        <taxon>Eukaryota</taxon>
        <taxon>Fungi</taxon>
        <taxon>Dikarya</taxon>
        <taxon>Ascomycota</taxon>
        <taxon>Pezizomycotina</taxon>
        <taxon>Dothideomycetes</taxon>
        <taxon>Pleosporomycetidae</taxon>
        <taxon>Aulographales</taxon>
        <taxon>Aulographaceae</taxon>
    </lineage>
</organism>
<evidence type="ECO:0000313" key="3">
    <source>
        <dbReference type="Proteomes" id="UP000800041"/>
    </source>
</evidence>
<dbReference type="AlphaFoldDB" id="A0A6G1HHC8"/>
<proteinExistence type="predicted"/>
<evidence type="ECO:0000256" key="1">
    <source>
        <dbReference type="SAM" id="MobiDB-lite"/>
    </source>
</evidence>
<evidence type="ECO:0000313" key="2">
    <source>
        <dbReference type="EMBL" id="KAF1992583.1"/>
    </source>
</evidence>
<keyword evidence="3" id="KW-1185">Reference proteome</keyword>
<dbReference type="EMBL" id="ML977137">
    <property type="protein sequence ID" value="KAF1992583.1"/>
    <property type="molecule type" value="Genomic_DNA"/>
</dbReference>
<name>A0A6G1HHC8_9PEZI</name>
<protein>
    <submittedName>
        <fullName evidence="2">Uncharacterized protein</fullName>
    </submittedName>
</protein>
<accession>A0A6G1HHC8</accession>
<dbReference type="Proteomes" id="UP000800041">
    <property type="component" value="Unassembled WGS sequence"/>
</dbReference>
<feature type="region of interest" description="Disordered" evidence="1">
    <location>
        <begin position="42"/>
        <end position="63"/>
    </location>
</feature>
<gene>
    <name evidence="2" type="ORF">K402DRAFT_9515</name>
</gene>